<evidence type="ECO:0000313" key="3">
    <source>
        <dbReference type="EMBL" id="WUR16036.1"/>
    </source>
</evidence>
<comment type="similarity">
    <text evidence="1">Belongs to the outer membrane factor (OMF) (TC 1.B.17) family.</text>
</comment>
<keyword evidence="4" id="KW-1185">Reference proteome</keyword>
<dbReference type="Pfam" id="PF02321">
    <property type="entry name" value="OEP"/>
    <property type="match status" value="2"/>
</dbReference>
<dbReference type="InterPro" id="IPR003423">
    <property type="entry name" value="OMP_efflux"/>
</dbReference>
<evidence type="ECO:0000256" key="2">
    <source>
        <dbReference type="SAM" id="SignalP"/>
    </source>
</evidence>
<dbReference type="Gene3D" id="1.20.1600.10">
    <property type="entry name" value="Outer membrane efflux proteins (OEP)"/>
    <property type="match status" value="1"/>
</dbReference>
<dbReference type="PANTHER" id="PTHR30203">
    <property type="entry name" value="OUTER MEMBRANE CATION EFFLUX PROTEIN"/>
    <property type="match status" value="1"/>
</dbReference>
<feature type="signal peptide" evidence="2">
    <location>
        <begin position="1"/>
        <end position="21"/>
    </location>
</feature>
<proteinExistence type="inferred from homology"/>
<dbReference type="InterPro" id="IPR010131">
    <property type="entry name" value="MdtP/NodT-like"/>
</dbReference>
<keyword evidence="2" id="KW-0732">Signal</keyword>
<evidence type="ECO:0000256" key="1">
    <source>
        <dbReference type="ARBA" id="ARBA00007613"/>
    </source>
</evidence>
<feature type="chain" id="PRO_5046134992" evidence="2">
    <location>
        <begin position="22"/>
        <end position="427"/>
    </location>
</feature>
<name>A0ABZ1UWA8_9BURK</name>
<dbReference type="Proteomes" id="UP000321323">
    <property type="component" value="Chromosome"/>
</dbReference>
<sequence>MHTSFILVGATALLMPLCAHAAADLGQQHTSGQAQVAPAPTQDARPLSLAEAIELALAANPGLRSARQDIDIADANRLQAGLLPNPELALLREGMDKGTRTQTVQVSQRLELGGKRAARVALAEGERRIATQDVAIALADLRADVVTTYFDALTAQERLDLAEASLQLAQKVTQAATRRVAAGRISPVEQSRSEVAEAGARLEVAQAVSALGLARQRLLALWAGTGALQRPLEKAPADDIPLPLLETLHRRLDDSPQLRRAHEQVEREQSRVRFERAQRIPDVSVTLGNKRDDEIGRNQAVIGLSVPLPLFNRNQGSELAALRQLEKARIDLDGERLRLTQALSEAYQRARLAQEEVSSLKRDILPAAQRAYEASVTGFELGKFSFLDVIDAQRTLFQTRAQYLRALAERYRAGADIERYVPQRPQQ</sequence>
<accession>A0ABZ1UWA8</accession>
<evidence type="ECO:0000313" key="4">
    <source>
        <dbReference type="Proteomes" id="UP000321323"/>
    </source>
</evidence>
<protein>
    <submittedName>
        <fullName evidence="3">TolC family protein</fullName>
    </submittedName>
</protein>
<dbReference type="SUPFAM" id="SSF56954">
    <property type="entry name" value="Outer membrane efflux proteins (OEP)"/>
    <property type="match status" value="1"/>
</dbReference>
<gene>
    <name evidence="3" type="ORF">E7V67_013310</name>
</gene>
<dbReference type="EMBL" id="CP136508">
    <property type="protein sequence ID" value="WUR16036.1"/>
    <property type="molecule type" value="Genomic_DNA"/>
</dbReference>
<organism evidence="3 4">
    <name type="scientific">[Empedobacter] haloabium</name>
    <dbReference type="NCBI Taxonomy" id="592317"/>
    <lineage>
        <taxon>Bacteria</taxon>
        <taxon>Pseudomonadati</taxon>
        <taxon>Pseudomonadota</taxon>
        <taxon>Betaproteobacteria</taxon>
        <taxon>Burkholderiales</taxon>
        <taxon>Oxalobacteraceae</taxon>
        <taxon>Telluria group</taxon>
        <taxon>Telluria group incertae sedis</taxon>
    </lineage>
</organism>
<dbReference type="PANTHER" id="PTHR30203:SF24">
    <property type="entry name" value="BLR4935 PROTEIN"/>
    <property type="match status" value="1"/>
</dbReference>
<reference evidence="3 4" key="1">
    <citation type="journal article" date="2019" name="Int. J. Syst. Evol. Microbiol.">
        <title>The Draft Whole-Genome Sequence of the Antibiotic Producer Empedobacter haloabium ATCC 31962 Provides Indications for Its Taxonomic Reclassification.</title>
        <authorList>
            <person name="Miess H."/>
            <person name="Arlt P."/>
            <person name="Apel A.K."/>
            <person name="Weber T."/>
            <person name="Nieselt K."/>
            <person name="Hanssen F."/>
            <person name="Czemmel S."/>
            <person name="Nahnsen S."/>
            <person name="Gross H."/>
        </authorList>
    </citation>
    <scope>NUCLEOTIDE SEQUENCE [LARGE SCALE GENOMIC DNA]</scope>
    <source>
        <strain evidence="3 4">ATCC 31962</strain>
    </source>
</reference>